<organism evidence="1 2">
    <name type="scientific">Trifolium subterraneum</name>
    <name type="common">Subterranean clover</name>
    <dbReference type="NCBI Taxonomy" id="3900"/>
    <lineage>
        <taxon>Eukaryota</taxon>
        <taxon>Viridiplantae</taxon>
        <taxon>Streptophyta</taxon>
        <taxon>Embryophyta</taxon>
        <taxon>Tracheophyta</taxon>
        <taxon>Spermatophyta</taxon>
        <taxon>Magnoliopsida</taxon>
        <taxon>eudicotyledons</taxon>
        <taxon>Gunneridae</taxon>
        <taxon>Pentapetalae</taxon>
        <taxon>rosids</taxon>
        <taxon>fabids</taxon>
        <taxon>Fabales</taxon>
        <taxon>Fabaceae</taxon>
        <taxon>Papilionoideae</taxon>
        <taxon>50 kb inversion clade</taxon>
        <taxon>NPAAA clade</taxon>
        <taxon>Hologalegina</taxon>
        <taxon>IRL clade</taxon>
        <taxon>Trifolieae</taxon>
        <taxon>Trifolium</taxon>
    </lineage>
</organism>
<gene>
    <name evidence="1" type="ORF">TSUD_282660</name>
</gene>
<dbReference type="AlphaFoldDB" id="A0A2Z6NY65"/>
<keyword evidence="2" id="KW-1185">Reference proteome</keyword>
<sequence length="115" mass="13424">MYLKPEEAILCLYLFPENVGFHLHSPMVFKVGEHCLGLRNDFECMMPDGWVGDRMDETVMRMKIVMRILMGAHNECREMIIAAANECWEQLHVDRDNAFNLKKQRMCSQGEVESL</sequence>
<reference evidence="2" key="1">
    <citation type="journal article" date="2017" name="Front. Plant Sci.">
        <title>Climate Clever Clovers: New Paradigm to Reduce the Environmental Footprint of Ruminants by Breeding Low Methanogenic Forages Utilizing Haplotype Variation.</title>
        <authorList>
            <person name="Kaur P."/>
            <person name="Appels R."/>
            <person name="Bayer P.E."/>
            <person name="Keeble-Gagnere G."/>
            <person name="Wang J."/>
            <person name="Hirakawa H."/>
            <person name="Shirasawa K."/>
            <person name="Vercoe P."/>
            <person name="Stefanova K."/>
            <person name="Durmic Z."/>
            <person name="Nichols P."/>
            <person name="Revell C."/>
            <person name="Isobe S.N."/>
            <person name="Edwards D."/>
            <person name="Erskine W."/>
        </authorList>
    </citation>
    <scope>NUCLEOTIDE SEQUENCE [LARGE SCALE GENOMIC DNA]</scope>
    <source>
        <strain evidence="2">cv. Daliak</strain>
    </source>
</reference>
<dbReference type="OrthoDB" id="2288540at2759"/>
<protein>
    <submittedName>
        <fullName evidence="1">Uncharacterized protein</fullName>
    </submittedName>
</protein>
<dbReference type="Proteomes" id="UP000242715">
    <property type="component" value="Unassembled WGS sequence"/>
</dbReference>
<dbReference type="EMBL" id="DF974412">
    <property type="protein sequence ID" value="GAU48366.1"/>
    <property type="molecule type" value="Genomic_DNA"/>
</dbReference>
<proteinExistence type="predicted"/>
<evidence type="ECO:0000313" key="2">
    <source>
        <dbReference type="Proteomes" id="UP000242715"/>
    </source>
</evidence>
<accession>A0A2Z6NY65</accession>
<evidence type="ECO:0000313" key="1">
    <source>
        <dbReference type="EMBL" id="GAU48366.1"/>
    </source>
</evidence>
<name>A0A2Z6NY65_TRISU</name>